<dbReference type="GO" id="GO:0005102">
    <property type="term" value="F:signaling receptor binding"/>
    <property type="evidence" value="ECO:0007669"/>
    <property type="project" value="TreeGrafter"/>
</dbReference>
<dbReference type="SMART" id="SM00408">
    <property type="entry name" value="IGc2"/>
    <property type="match status" value="1"/>
</dbReference>
<dbReference type="InterPro" id="IPR003598">
    <property type="entry name" value="Ig_sub2"/>
</dbReference>
<feature type="signal peptide" evidence="7">
    <location>
        <begin position="1"/>
        <end position="21"/>
    </location>
</feature>
<evidence type="ECO:0000256" key="7">
    <source>
        <dbReference type="SAM" id="SignalP"/>
    </source>
</evidence>
<dbReference type="AlphaFoldDB" id="A0AAV6YIX9"/>
<feature type="non-terminal residue" evidence="9">
    <location>
        <position position="223"/>
    </location>
</feature>
<evidence type="ECO:0000256" key="2">
    <source>
        <dbReference type="ARBA" id="ARBA00022729"/>
    </source>
</evidence>
<dbReference type="InterPro" id="IPR013783">
    <property type="entry name" value="Ig-like_fold"/>
</dbReference>
<keyword evidence="4" id="KW-1015">Disulfide bond</keyword>
<comment type="subcellular location">
    <subcellularLocation>
        <location evidence="1">Membrane</location>
    </subcellularLocation>
</comment>
<organism evidence="9 10">
    <name type="scientific">Engystomops pustulosus</name>
    <name type="common">Tungara frog</name>
    <name type="synonym">Physalaemus pustulosus</name>
    <dbReference type="NCBI Taxonomy" id="76066"/>
    <lineage>
        <taxon>Eukaryota</taxon>
        <taxon>Metazoa</taxon>
        <taxon>Chordata</taxon>
        <taxon>Craniata</taxon>
        <taxon>Vertebrata</taxon>
        <taxon>Euteleostomi</taxon>
        <taxon>Amphibia</taxon>
        <taxon>Batrachia</taxon>
        <taxon>Anura</taxon>
        <taxon>Neobatrachia</taxon>
        <taxon>Hyloidea</taxon>
        <taxon>Leptodactylidae</taxon>
        <taxon>Leiuperinae</taxon>
        <taxon>Engystomops</taxon>
    </lineage>
</organism>
<keyword evidence="3" id="KW-0472">Membrane</keyword>
<evidence type="ECO:0000313" key="10">
    <source>
        <dbReference type="Proteomes" id="UP000824782"/>
    </source>
</evidence>
<evidence type="ECO:0000256" key="5">
    <source>
        <dbReference type="ARBA" id="ARBA00023180"/>
    </source>
</evidence>
<keyword evidence="6" id="KW-0393">Immunoglobulin domain</keyword>
<evidence type="ECO:0000256" key="4">
    <source>
        <dbReference type="ARBA" id="ARBA00023157"/>
    </source>
</evidence>
<dbReference type="GO" id="GO:0001817">
    <property type="term" value="P:regulation of cytokine production"/>
    <property type="evidence" value="ECO:0007669"/>
    <property type="project" value="TreeGrafter"/>
</dbReference>
<dbReference type="SUPFAM" id="SSF48726">
    <property type="entry name" value="Immunoglobulin"/>
    <property type="match status" value="2"/>
</dbReference>
<dbReference type="Proteomes" id="UP000824782">
    <property type="component" value="Unassembled WGS sequence"/>
</dbReference>
<evidence type="ECO:0000259" key="8">
    <source>
        <dbReference type="PROSITE" id="PS50835"/>
    </source>
</evidence>
<accession>A0AAV6YIX9</accession>
<dbReference type="EMBL" id="WNYA01095135">
    <property type="protein sequence ID" value="KAG8534675.1"/>
    <property type="molecule type" value="Genomic_DNA"/>
</dbReference>
<feature type="chain" id="PRO_5043686650" description="Ig-like domain-containing protein" evidence="7">
    <location>
        <begin position="22"/>
        <end position="223"/>
    </location>
</feature>
<dbReference type="InterPro" id="IPR007110">
    <property type="entry name" value="Ig-like_dom"/>
</dbReference>
<dbReference type="InterPro" id="IPR003599">
    <property type="entry name" value="Ig_sub"/>
</dbReference>
<keyword evidence="10" id="KW-1185">Reference proteome</keyword>
<reference evidence="9" key="1">
    <citation type="thesis" date="2020" institute="ProQuest LLC" country="789 East Eisenhower Parkway, Ann Arbor, MI, USA">
        <title>Comparative Genomics and Chromosome Evolution.</title>
        <authorList>
            <person name="Mudd A.B."/>
        </authorList>
    </citation>
    <scope>NUCLEOTIDE SEQUENCE</scope>
    <source>
        <strain evidence="9">237g6f4</strain>
        <tissue evidence="9">Blood</tissue>
    </source>
</reference>
<evidence type="ECO:0000256" key="3">
    <source>
        <dbReference type="ARBA" id="ARBA00023136"/>
    </source>
</evidence>
<evidence type="ECO:0000256" key="1">
    <source>
        <dbReference type="ARBA" id="ARBA00004370"/>
    </source>
</evidence>
<proteinExistence type="predicted"/>
<feature type="domain" description="Ig-like" evidence="8">
    <location>
        <begin position="39"/>
        <end position="135"/>
    </location>
</feature>
<dbReference type="InterPro" id="IPR050504">
    <property type="entry name" value="IgSF_BTN/MOG"/>
</dbReference>
<dbReference type="SMART" id="SM00406">
    <property type="entry name" value="IGv"/>
    <property type="match status" value="1"/>
</dbReference>
<comment type="caution">
    <text evidence="9">The sequence shown here is derived from an EMBL/GenBank/DDBJ whole genome shotgun (WGS) entry which is preliminary data.</text>
</comment>
<dbReference type="PROSITE" id="PS50835">
    <property type="entry name" value="IG_LIKE"/>
    <property type="match status" value="1"/>
</dbReference>
<dbReference type="SMART" id="SM00409">
    <property type="entry name" value="IG"/>
    <property type="match status" value="1"/>
</dbReference>
<dbReference type="InterPro" id="IPR013106">
    <property type="entry name" value="Ig_V-set"/>
</dbReference>
<gene>
    <name evidence="9" type="ORF">GDO81_018850</name>
</gene>
<evidence type="ECO:0000256" key="6">
    <source>
        <dbReference type="ARBA" id="ARBA00023319"/>
    </source>
</evidence>
<dbReference type="InterPro" id="IPR053896">
    <property type="entry name" value="BTN3A2-like_Ig-C"/>
</dbReference>
<dbReference type="PANTHER" id="PTHR24100">
    <property type="entry name" value="BUTYROPHILIN"/>
    <property type="match status" value="1"/>
</dbReference>
<dbReference type="GO" id="GO:0050852">
    <property type="term" value="P:T cell receptor signaling pathway"/>
    <property type="evidence" value="ECO:0007669"/>
    <property type="project" value="TreeGrafter"/>
</dbReference>
<keyword evidence="2 7" id="KW-0732">Signal</keyword>
<keyword evidence="5" id="KW-0325">Glycoprotein</keyword>
<sequence length="223" mass="23883">MIVIIVLLVAAIALIIGLSVAGNSAVNDVATSNAVGQIGEDVVLGCTFTPDVKQYNNIVWRKADAPGIVYKYENGKVSLSEQSAEFKGRTALFLNQVSAGNASLKISNVQISDRGVYRCSITNAKGTGENKLSLSVGAYSAVTITNVSQTSLRCDSPRWLPKPSVTWMEVESKTNLSSTPTYVPDLSDTFQVISELQGAKLNTQYRCLIQNELAQAEGDAMLT</sequence>
<dbReference type="Pfam" id="PF07686">
    <property type="entry name" value="V-set"/>
    <property type="match status" value="1"/>
</dbReference>
<dbReference type="GO" id="GO:0009897">
    <property type="term" value="C:external side of plasma membrane"/>
    <property type="evidence" value="ECO:0007669"/>
    <property type="project" value="TreeGrafter"/>
</dbReference>
<evidence type="ECO:0000313" key="9">
    <source>
        <dbReference type="EMBL" id="KAG8534675.1"/>
    </source>
</evidence>
<dbReference type="Gene3D" id="2.60.40.10">
    <property type="entry name" value="Immunoglobulins"/>
    <property type="match status" value="2"/>
</dbReference>
<dbReference type="FunFam" id="2.60.40.10:FF:000142">
    <property type="entry name" value="V-set domain-containing T-cell activation inhibitor 1"/>
    <property type="match status" value="1"/>
</dbReference>
<dbReference type="InterPro" id="IPR036179">
    <property type="entry name" value="Ig-like_dom_sf"/>
</dbReference>
<dbReference type="Pfam" id="PF22705">
    <property type="entry name" value="C2-set_3"/>
    <property type="match status" value="1"/>
</dbReference>
<name>A0AAV6YIX9_ENGPU</name>
<dbReference type="GO" id="GO:0050863">
    <property type="term" value="P:regulation of T cell activation"/>
    <property type="evidence" value="ECO:0007669"/>
    <property type="project" value="UniProtKB-ARBA"/>
</dbReference>
<dbReference type="PANTHER" id="PTHR24100:SF0">
    <property type="entry name" value="V-SET DOMAIN-CONTAINING T-CELL ACTIVATION INHIBITOR 1"/>
    <property type="match status" value="1"/>
</dbReference>
<protein>
    <recommendedName>
        <fullName evidence="8">Ig-like domain-containing protein</fullName>
    </recommendedName>
</protein>
<dbReference type="GO" id="GO:1903037">
    <property type="term" value="P:regulation of leukocyte cell-cell adhesion"/>
    <property type="evidence" value="ECO:0007669"/>
    <property type="project" value="UniProtKB-ARBA"/>
</dbReference>